<dbReference type="InterPro" id="IPR015417">
    <property type="entry name" value="Gly_reductase_pB_sua/b"/>
</dbReference>
<feature type="modified residue" description="Pyruvic acid (Cys)" evidence="2">
    <location>
        <position position="242"/>
    </location>
</feature>
<dbReference type="Proteomes" id="UP000001661">
    <property type="component" value="Chromosome"/>
</dbReference>
<dbReference type="Pfam" id="PF09338">
    <property type="entry name" value="Gly_reductase"/>
    <property type="match status" value="1"/>
</dbReference>
<dbReference type="OrthoDB" id="5808629at2"/>
<name>D9QPZ3_ACEAZ</name>
<evidence type="ECO:0000256" key="1">
    <source>
        <dbReference type="PIRSR" id="PIRSR011588-50"/>
    </source>
</evidence>
<evidence type="ECO:0000313" key="4">
    <source>
        <dbReference type="Proteomes" id="UP000001661"/>
    </source>
</evidence>
<dbReference type="AlphaFoldDB" id="D9QPZ3"/>
<dbReference type="GO" id="GO:0050485">
    <property type="term" value="F:oxidoreductase activity, acting on X-H and Y-H to form an X-Y bond, with a disulfide as acceptor"/>
    <property type="evidence" value="ECO:0007669"/>
    <property type="project" value="InterPro"/>
</dbReference>
<dbReference type="HOGENOM" id="CLU_050376_0_0_9"/>
<keyword evidence="2" id="KW-0670">Pyruvate</keyword>
<dbReference type="RefSeq" id="WP_013278030.1">
    <property type="nucleotide sequence ID" value="NC_014378.1"/>
</dbReference>
<dbReference type="STRING" id="574087.Acear_1058"/>
<gene>
    <name evidence="3" type="ordered locus">Acear_1058</name>
</gene>
<keyword evidence="4" id="KW-1185">Reference proteome</keyword>
<keyword evidence="1" id="KW-0704">Schiff base</keyword>
<organism evidence="3 4">
    <name type="scientific">Acetohalobium arabaticum (strain ATCC 49924 / DSM 5501 / Z-7288)</name>
    <dbReference type="NCBI Taxonomy" id="574087"/>
    <lineage>
        <taxon>Bacteria</taxon>
        <taxon>Bacillati</taxon>
        <taxon>Bacillota</taxon>
        <taxon>Clostridia</taxon>
        <taxon>Halanaerobiales</taxon>
        <taxon>Halobacteroidaceae</taxon>
        <taxon>Acetohalobium</taxon>
    </lineage>
</organism>
<dbReference type="EMBL" id="CP002105">
    <property type="protein sequence ID" value="ADL12584.1"/>
    <property type="molecule type" value="Genomic_DNA"/>
</dbReference>
<accession>D9QPZ3</accession>
<dbReference type="KEGG" id="aar:Acear_1058"/>
<sequence length="428" mass="45827">MKLELEKIEIEDIQLGNETYVEDGVLTVNEEELVSLLKEDNRIEGVSLDVAKPGEKVRIIPVKDVIQPRFKVEGEGQGYPGVTDKMAGVGDGVTKVLDGAAVVTIGEIVGIQEGLIDMWGEGADYTPFSKTNNLVVDITPVDDLSGHDHEEAVRLAGLKAGKYLGAAGEKVEPDKTEVYEMNSMAENIEDYPDLPRVAYIEMMISQGLLHDTYIYGVDSKEILPTLIHPNEILDGAMVSGNCVAACDKITTYQHQNNSVVLDLYDKHGEEINFMGAILTPELVTLEGKTRSCKYATNIAKMLGAEGVVISEEGYGNPDADLVQNCKFLEDDGIKTALITDECAGRDGMSQSLADANSAAKAVVSTGNVSHPVELAPAEKVIGNEEVIANLSGGSEESLGEDGSIVCELNAVIGSTSEIGYHSVTAKSY</sequence>
<evidence type="ECO:0000313" key="3">
    <source>
        <dbReference type="EMBL" id="ADL12584.1"/>
    </source>
</evidence>
<feature type="active site" description="Schiff-base intermediate with substrate; via pyruvic acid" evidence="1">
    <location>
        <position position="242"/>
    </location>
</feature>
<dbReference type="InterPro" id="IPR016585">
    <property type="entry name" value="Gly/sarc/bet_Rdtase_B_asu/bsu"/>
</dbReference>
<proteinExistence type="predicted"/>
<reference evidence="3 4" key="1">
    <citation type="journal article" date="2010" name="Stand. Genomic Sci.">
        <title>Complete genome sequence of Acetohalobium arabaticum type strain (Z-7288).</title>
        <authorList>
            <person name="Sikorski J."/>
            <person name="Lapidus A."/>
            <person name="Chertkov O."/>
            <person name="Lucas S."/>
            <person name="Copeland A."/>
            <person name="Glavina Del Rio T."/>
            <person name="Nolan M."/>
            <person name="Tice H."/>
            <person name="Cheng J.F."/>
            <person name="Han C."/>
            <person name="Brambilla E."/>
            <person name="Pitluck S."/>
            <person name="Liolios K."/>
            <person name="Ivanova N."/>
            <person name="Mavromatis K."/>
            <person name="Mikhailova N."/>
            <person name="Pati A."/>
            <person name="Bruce D."/>
            <person name="Detter C."/>
            <person name="Tapia R."/>
            <person name="Goodwin L."/>
            <person name="Chen A."/>
            <person name="Palaniappan K."/>
            <person name="Land M."/>
            <person name="Hauser L."/>
            <person name="Chang Y.J."/>
            <person name="Jeffries C.D."/>
            <person name="Rohde M."/>
            <person name="Goker M."/>
            <person name="Spring S."/>
            <person name="Woyke T."/>
            <person name="Bristow J."/>
            <person name="Eisen J.A."/>
            <person name="Markowitz V."/>
            <person name="Hugenholtz P."/>
            <person name="Kyrpides N.C."/>
            <person name="Klenk H.P."/>
        </authorList>
    </citation>
    <scope>NUCLEOTIDE SEQUENCE [LARGE SCALE GENOMIC DNA]</scope>
    <source>
        <strain evidence="4">ATCC 49924 / DSM 5501 / Z-7288</strain>
    </source>
</reference>
<protein>
    <submittedName>
        <fullName evidence="3">Glycine/sarcosine/betaine reductase complex protein B alpha and beta subunits</fullName>
    </submittedName>
</protein>
<evidence type="ECO:0000256" key="2">
    <source>
        <dbReference type="PIRSR" id="PIRSR011588-51"/>
    </source>
</evidence>
<dbReference type="eggNOG" id="ENOG502Z7RC">
    <property type="taxonomic scope" value="Bacteria"/>
</dbReference>
<dbReference type="PIRSF" id="PIRSF011588">
    <property type="entry name" value="Gly_sarc_betain_red_a/b"/>
    <property type="match status" value="1"/>
</dbReference>